<keyword evidence="6" id="KW-0732">Signal</keyword>
<keyword evidence="2 4" id="KW-0472">Membrane</keyword>
<feature type="region of interest" description="Disordered" evidence="5">
    <location>
        <begin position="49"/>
        <end position="88"/>
    </location>
</feature>
<dbReference type="RefSeq" id="WP_269315429.1">
    <property type="nucleotide sequence ID" value="NZ_CP098251.1"/>
</dbReference>
<dbReference type="InterPro" id="IPR006665">
    <property type="entry name" value="OmpA-like"/>
</dbReference>
<feature type="domain" description="OmpA-like" evidence="7">
    <location>
        <begin position="258"/>
        <end position="374"/>
    </location>
</feature>
<dbReference type="PRINTS" id="PR01021">
    <property type="entry name" value="OMPADOMAIN"/>
</dbReference>
<evidence type="ECO:0000256" key="3">
    <source>
        <dbReference type="ARBA" id="ARBA00023237"/>
    </source>
</evidence>
<accession>A0A9E9LCH8</accession>
<dbReference type="PANTHER" id="PTHR30329">
    <property type="entry name" value="STATOR ELEMENT OF FLAGELLAR MOTOR COMPLEX"/>
    <property type="match status" value="1"/>
</dbReference>
<evidence type="ECO:0000256" key="6">
    <source>
        <dbReference type="SAM" id="SignalP"/>
    </source>
</evidence>
<dbReference type="Gene3D" id="3.40.50.410">
    <property type="entry name" value="von Willebrand factor, type A domain"/>
    <property type="match status" value="1"/>
</dbReference>
<gene>
    <name evidence="8" type="ORF">NB646_05470</name>
</gene>
<dbReference type="InterPro" id="IPR006664">
    <property type="entry name" value="OMP_bac"/>
</dbReference>
<evidence type="ECO:0000256" key="2">
    <source>
        <dbReference type="ARBA" id="ARBA00023136"/>
    </source>
</evidence>
<evidence type="ECO:0000259" key="7">
    <source>
        <dbReference type="PROSITE" id="PS51123"/>
    </source>
</evidence>
<dbReference type="Proteomes" id="UP001164819">
    <property type="component" value="Chromosome"/>
</dbReference>
<dbReference type="SUPFAM" id="SSF53300">
    <property type="entry name" value="vWA-like"/>
    <property type="match status" value="1"/>
</dbReference>
<sequence>MKQTILRGLLLAAGLSATAATTAVTPAGIKCPPKGNSYTFLVDYSGSMMESPEQDELTQKEKQEKEKAAETADKPLPAPTETEKQREKTKRIATAKTLIKQLTGPLSAYSLQNGLYTVAPYTEIAPYKNRPEQNLNEEAQTLKENMEVLGRRSPIGLGIEQHAARMEKSGLNGPVYLITDGRQAYGRPVKDAIQTFYRIRPESCLHIISLADTREGEELVAALAASQTCSRILHVRDIQENPEAADRFISETVPRECREQERILSLTGINFAFDRYDIDGKSEAILHKALEYIRAQDERAKIEIVGWTDWVGSDTYNLRLSRKRAEAVKAWLVKKGIPAKRMRAIGKGKSYQYDNRTEEGRYLNRRMDFRFHTE</sequence>
<name>A0A9E9LCH8_9BURK</name>
<feature type="compositionally biased region" description="Basic and acidic residues" evidence="5">
    <location>
        <begin position="57"/>
        <end position="73"/>
    </location>
</feature>
<dbReference type="SUPFAM" id="SSF103088">
    <property type="entry name" value="OmpA-like"/>
    <property type="match status" value="1"/>
</dbReference>
<dbReference type="InterPro" id="IPR050330">
    <property type="entry name" value="Bact_OuterMem_StrucFunc"/>
</dbReference>
<dbReference type="PANTHER" id="PTHR30329:SF21">
    <property type="entry name" value="LIPOPROTEIN YIAD-RELATED"/>
    <property type="match status" value="1"/>
</dbReference>
<dbReference type="CDD" id="cd07185">
    <property type="entry name" value="OmpA_C-like"/>
    <property type="match status" value="1"/>
</dbReference>
<dbReference type="EMBL" id="CP098251">
    <property type="protein sequence ID" value="WAV90324.1"/>
    <property type="molecule type" value="Genomic_DNA"/>
</dbReference>
<organism evidence="8">
    <name type="scientific">Oxalobacter aliiformigenes</name>
    <dbReference type="NCBI Taxonomy" id="2946593"/>
    <lineage>
        <taxon>Bacteria</taxon>
        <taxon>Pseudomonadati</taxon>
        <taxon>Pseudomonadota</taxon>
        <taxon>Betaproteobacteria</taxon>
        <taxon>Burkholderiales</taxon>
        <taxon>Oxalobacteraceae</taxon>
        <taxon>Oxalobacter</taxon>
    </lineage>
</organism>
<dbReference type="PROSITE" id="PS51123">
    <property type="entry name" value="OMPA_2"/>
    <property type="match status" value="1"/>
</dbReference>
<proteinExistence type="predicted"/>
<protein>
    <submittedName>
        <fullName evidence="8">OmpA family protein</fullName>
    </submittedName>
</protein>
<dbReference type="InterPro" id="IPR036737">
    <property type="entry name" value="OmpA-like_sf"/>
</dbReference>
<dbReference type="Pfam" id="PF00691">
    <property type="entry name" value="OmpA"/>
    <property type="match status" value="1"/>
</dbReference>
<dbReference type="Gene3D" id="3.30.1330.60">
    <property type="entry name" value="OmpA-like domain"/>
    <property type="match status" value="1"/>
</dbReference>
<feature type="chain" id="PRO_5038922202" evidence="6">
    <location>
        <begin position="20"/>
        <end position="374"/>
    </location>
</feature>
<evidence type="ECO:0000256" key="5">
    <source>
        <dbReference type="SAM" id="MobiDB-lite"/>
    </source>
</evidence>
<dbReference type="AlphaFoldDB" id="A0A9E9LCH8"/>
<evidence type="ECO:0000256" key="1">
    <source>
        <dbReference type="ARBA" id="ARBA00004442"/>
    </source>
</evidence>
<reference evidence="8" key="1">
    <citation type="journal article" date="2022" name="Front. Microbiol.">
        <title>New perspectives on an old grouping: The genomic and phenotypic variability of Oxalobacter formigenes and the implications for calcium oxalate stone prevention.</title>
        <authorList>
            <person name="Chmiel J.A."/>
            <person name="Carr C."/>
            <person name="Stuivenberg G.A."/>
            <person name="Venema R."/>
            <person name="Chanyi R.M."/>
            <person name="Al K.F."/>
            <person name="Giguere D."/>
            <person name="Say H."/>
            <person name="Akouris P.P."/>
            <person name="Dominguez Romero S.A."/>
            <person name="Kwong A."/>
            <person name="Tai V."/>
            <person name="Koval S.F."/>
            <person name="Razvi H."/>
            <person name="Bjazevic J."/>
            <person name="Burton J.P."/>
        </authorList>
    </citation>
    <scope>NUCLEOTIDE SEQUENCE</scope>
    <source>
        <strain evidence="8">OxK</strain>
    </source>
</reference>
<feature type="signal peptide" evidence="6">
    <location>
        <begin position="1"/>
        <end position="19"/>
    </location>
</feature>
<keyword evidence="3" id="KW-0998">Cell outer membrane</keyword>
<evidence type="ECO:0000313" key="8">
    <source>
        <dbReference type="EMBL" id="WAV90324.1"/>
    </source>
</evidence>
<dbReference type="InterPro" id="IPR036465">
    <property type="entry name" value="vWFA_dom_sf"/>
</dbReference>
<evidence type="ECO:0000256" key="4">
    <source>
        <dbReference type="PROSITE-ProRule" id="PRU00473"/>
    </source>
</evidence>
<dbReference type="GO" id="GO:0009279">
    <property type="term" value="C:cell outer membrane"/>
    <property type="evidence" value="ECO:0007669"/>
    <property type="project" value="UniProtKB-SubCell"/>
</dbReference>
<comment type="subcellular location">
    <subcellularLocation>
        <location evidence="1">Cell outer membrane</location>
    </subcellularLocation>
</comment>